<accession>A0A7W6TAE2</accession>
<keyword evidence="6" id="KW-1185">Reference proteome</keyword>
<evidence type="ECO:0000313" key="4">
    <source>
        <dbReference type="EMBL" id="MBB4444271.1"/>
    </source>
</evidence>
<comment type="caution">
    <text evidence="3">The sequence shown here is derived from an EMBL/GenBank/DDBJ whole genome shotgun (WGS) entry which is preliminary data.</text>
</comment>
<evidence type="ECO:0000313" key="6">
    <source>
        <dbReference type="Proteomes" id="UP000524535"/>
    </source>
</evidence>
<gene>
    <name evidence="3" type="ORF">GGE31_000053</name>
    <name evidence="2" type="ORF">GGE33_001732</name>
    <name evidence="4" type="ORF">GGE35_000053</name>
</gene>
<reference evidence="5 6" key="1">
    <citation type="submission" date="2020-08" db="EMBL/GenBank/DDBJ databases">
        <title>Genomic Encyclopedia of Type Strains, Phase IV (KMG-V): Genome sequencing to study the core and pangenomes of soil and plant-associated prokaryotes.</title>
        <authorList>
            <person name="Whitman W."/>
        </authorList>
    </citation>
    <scope>NUCLEOTIDE SEQUENCE [LARGE SCALE GENOMIC DNA]</scope>
    <source>
        <strain evidence="3 6">SEMIA 444</strain>
        <strain evidence="2 5">SEMIA 448</strain>
        <strain evidence="4 7">SEMIA 452</strain>
    </source>
</reference>
<name>A0A7W6TAE2_9HYPH</name>
<evidence type="ECO:0000313" key="3">
    <source>
        <dbReference type="EMBL" id="MBB4409582.1"/>
    </source>
</evidence>
<organism evidence="3 6">
    <name type="scientific">Aliirhizobium cellulosilyticum</name>
    <dbReference type="NCBI Taxonomy" id="393664"/>
    <lineage>
        <taxon>Bacteria</taxon>
        <taxon>Pseudomonadati</taxon>
        <taxon>Pseudomonadota</taxon>
        <taxon>Alphaproteobacteria</taxon>
        <taxon>Hyphomicrobiales</taxon>
        <taxon>Rhizobiaceae</taxon>
        <taxon>Aliirhizobium</taxon>
    </lineage>
</organism>
<evidence type="ECO:0000259" key="1">
    <source>
        <dbReference type="Pfam" id="PF06791"/>
    </source>
</evidence>
<dbReference type="EMBL" id="JACIGW010000001">
    <property type="protein sequence ID" value="MBB4348024.1"/>
    <property type="molecule type" value="Genomic_DNA"/>
</dbReference>
<dbReference type="Proteomes" id="UP000576087">
    <property type="component" value="Unassembled WGS sequence"/>
</dbReference>
<dbReference type="InterPro" id="IPR009628">
    <property type="entry name" value="Phage_tape_measure_N"/>
</dbReference>
<sequence>MATDNTDDLIISISTDQATLRRSIQRIERDLGGLAGSVKKQFDNVGKTVDNSLTSSLQNRINAMTGVATKAAKEWTGALADQGAELERLRARYSPLFNTINGYKSAVADIRRAHALGAISSNEMAAAISRERQAALAATAAIKGRNRALVETPATPSVRGAGSGSFQTGNIAAQFQDIGVTAFGGMNPMTIALQQGTQLSAVLSQMRGEGQSSGRALAGAFASIVSPLSLVTIGLVAGSAALIQYFTSGDDQAEKLKVQLEAQVTLIETVAQRWGDAYPALKAYSDELVRARDAGQLQDAQSAATTRLYQDQAAALDQLVKISPEVSRALRDATSPEAATSAIAYEQAIADMRKSLEDGKDPSDAFGRATQALATIIEATGSKALKGYGDQFDILAGKIETATGKAAAFRMELPPLGTLGETWSEGGKLYTSEQFQPVNPGVPTRRPLVELEGLPGAAGADKKSETAAQRAANAYRDLIKSADDRIAQMQLEAALLGKFGNEADAARFKLDLLQQAEDKGRSLNDAQRAEVEKKVEIYGRYADQLAKAKLQQDLLEQRRFSSMSSTDQQVVTTLKQYGLSTDLNSPEAGQIRKSLRDESFRDDIKSFASDFSNGVLQNGGGIGKALADSIQRPILGPQVNFTMKWSRA</sequence>
<protein>
    <recommendedName>
        <fullName evidence="1">Bacteriophage tail tape measure N-terminal domain-containing protein</fullName>
    </recommendedName>
</protein>
<dbReference type="AlphaFoldDB" id="A0A7W6TAE2"/>
<evidence type="ECO:0000313" key="7">
    <source>
        <dbReference type="Proteomes" id="UP000576087"/>
    </source>
</evidence>
<evidence type="ECO:0000313" key="2">
    <source>
        <dbReference type="EMBL" id="MBB4348024.1"/>
    </source>
</evidence>
<dbReference type="Pfam" id="PF06791">
    <property type="entry name" value="TMP_2"/>
    <property type="match status" value="1"/>
</dbReference>
<dbReference type="Proteomes" id="UP000524535">
    <property type="component" value="Unassembled WGS sequence"/>
</dbReference>
<evidence type="ECO:0000313" key="5">
    <source>
        <dbReference type="Proteomes" id="UP000520770"/>
    </source>
</evidence>
<dbReference type="RefSeq" id="WP_183822110.1">
    <property type="nucleotide sequence ID" value="NZ_JACIGW010000001.1"/>
</dbReference>
<proteinExistence type="predicted"/>
<dbReference type="EMBL" id="JACIGY010000001">
    <property type="protein sequence ID" value="MBB4409582.1"/>
    <property type="molecule type" value="Genomic_DNA"/>
</dbReference>
<dbReference type="Proteomes" id="UP000520770">
    <property type="component" value="Unassembled WGS sequence"/>
</dbReference>
<dbReference type="EMBL" id="JACIHM010000001">
    <property type="protein sequence ID" value="MBB4444271.1"/>
    <property type="molecule type" value="Genomic_DNA"/>
</dbReference>
<feature type="domain" description="Bacteriophage tail tape measure N-terminal" evidence="1">
    <location>
        <begin position="161"/>
        <end position="261"/>
    </location>
</feature>